<dbReference type="InterPro" id="IPR013826">
    <property type="entry name" value="Topo_IA_cen_sub3"/>
</dbReference>
<keyword evidence="7" id="KW-0862">Zinc</keyword>
<keyword evidence="6" id="KW-0863">Zinc-finger</keyword>
<dbReference type="PANTHER" id="PTHR11390">
    <property type="entry name" value="PROKARYOTIC DNA TOPOISOMERASE"/>
    <property type="match status" value="1"/>
</dbReference>
<dbReference type="PANTHER" id="PTHR11390:SF26">
    <property type="entry name" value="DNA TOPOISOMERASE 1"/>
    <property type="match status" value="1"/>
</dbReference>
<dbReference type="SUPFAM" id="SSF56712">
    <property type="entry name" value="Prokaryotic type I DNA topoisomerase"/>
    <property type="match status" value="1"/>
</dbReference>
<dbReference type="InterPro" id="IPR003602">
    <property type="entry name" value="Topo_IA_DNA-bd_dom"/>
</dbReference>
<comment type="catalytic activity">
    <reaction evidence="1">
        <text>ATP-independent breakage of single-stranded DNA, followed by passage and rejoining.</text>
        <dbReference type="EC" id="5.6.2.1"/>
    </reaction>
</comment>
<evidence type="ECO:0000256" key="8">
    <source>
        <dbReference type="ARBA" id="ARBA00023029"/>
    </source>
</evidence>
<dbReference type="InterPro" id="IPR013498">
    <property type="entry name" value="Topo_IA_Znf"/>
</dbReference>
<dbReference type="Gene3D" id="3.30.65.10">
    <property type="entry name" value="Bacterial Topoisomerase I, domain 1"/>
    <property type="match status" value="1"/>
</dbReference>
<sequence>MSYQLILCEKPSAAMRIAYALGGTKVRRERYKGLPVFWLEIEGKRAAVVPALGHLYGVQQNSTGWSFPIFDLRWAPLKDRRKRAWIGAIAEMAKGADSYVCACDFDVEGSLIGYTILRYACGGADIKAKRMRFSTLTKDELRSAYKSALGRLDYERAYAGKVRHEVDWIFGVNTSRALMDAMGRAGGGFEVLSAGRVQSPTLHALYKREVAINLHVPDPFWSLNNEVVIKGARYPAEYKVKEFFSRKDAEDVAERCKGKTGRVKDVVVRSRRAPPPPPFNLGDLQREAYRVFGYSPSKTQRIAERLYLSAAISYPRTSSQKLPQSLGLGRIIERLGRIERYREVARKILEEGSIKPREGRLTDPAHPAIHPTGTLPKRMSGEEGRIFDLIVRRFLAAFGEDAILEDREAVVEANERDSFKVRARDIVELGWTEYYRPYVSWRKTGGPRFEVNDEAILARVDVEDKFTSPPERYTASKLIAYMERQGLGTKSTRAEIIDNLYRRGYIEGREIKVTDLGFAVVGILKRFFPEMVSVKMTSALEEDMAEIESGRRDQVEVVLKVVDTIKPVFERIIEKYEEIGEELFEVTKRLRMNELGPCPKCRSGHMRVVRSRKSGKRFIGCDNYPNLCNFSFPIPQRGKVSRGNANCSVCGFPVIEVRDNWKIWRFCVNEGCPSNKK</sequence>
<dbReference type="Pfam" id="PF01396">
    <property type="entry name" value="Zn_ribbon_Top1"/>
    <property type="match status" value="1"/>
</dbReference>
<dbReference type="InterPro" id="IPR006171">
    <property type="entry name" value="TOPRIM_dom"/>
</dbReference>
<proteinExistence type="inferred from homology"/>
<evidence type="ECO:0000256" key="6">
    <source>
        <dbReference type="ARBA" id="ARBA00022771"/>
    </source>
</evidence>
<dbReference type="Gene3D" id="3.40.50.140">
    <property type="match status" value="1"/>
</dbReference>
<dbReference type="SMART" id="SM00436">
    <property type="entry name" value="TOP1Bc"/>
    <property type="match status" value="1"/>
</dbReference>
<evidence type="ECO:0000259" key="13">
    <source>
        <dbReference type="PROSITE" id="PS52039"/>
    </source>
</evidence>
<dbReference type="InterPro" id="IPR013825">
    <property type="entry name" value="Topo_IA_cen_sub2"/>
</dbReference>
<dbReference type="EMBL" id="QNVH01000005">
    <property type="protein sequence ID" value="TDA39890.1"/>
    <property type="molecule type" value="Genomic_DNA"/>
</dbReference>
<dbReference type="GO" id="GO:0006310">
    <property type="term" value="P:DNA recombination"/>
    <property type="evidence" value="ECO:0007669"/>
    <property type="project" value="TreeGrafter"/>
</dbReference>
<evidence type="ECO:0000256" key="1">
    <source>
        <dbReference type="ARBA" id="ARBA00000213"/>
    </source>
</evidence>
<dbReference type="CDD" id="cd00186">
    <property type="entry name" value="TOP1Ac"/>
    <property type="match status" value="1"/>
</dbReference>
<organism evidence="14 15">
    <name type="scientific">Thermoproteota archaeon</name>
    <dbReference type="NCBI Taxonomy" id="2056631"/>
    <lineage>
        <taxon>Archaea</taxon>
        <taxon>Thermoproteota</taxon>
    </lineage>
</organism>
<accession>A0A523BHC8</accession>
<name>A0A523BHC8_9CREN</name>
<keyword evidence="8" id="KW-0799">Topoisomerase</keyword>
<evidence type="ECO:0000313" key="15">
    <source>
        <dbReference type="Proteomes" id="UP000315399"/>
    </source>
</evidence>
<keyword evidence="5" id="KW-0677">Repeat</keyword>
<dbReference type="InterPro" id="IPR023406">
    <property type="entry name" value="Topo_IA_AS"/>
</dbReference>
<evidence type="ECO:0000259" key="12">
    <source>
        <dbReference type="PROSITE" id="PS50880"/>
    </source>
</evidence>
<dbReference type="GO" id="GO:0005694">
    <property type="term" value="C:chromosome"/>
    <property type="evidence" value="ECO:0007669"/>
    <property type="project" value="InterPro"/>
</dbReference>
<dbReference type="Pfam" id="PF01751">
    <property type="entry name" value="Toprim"/>
    <property type="match status" value="1"/>
</dbReference>
<protein>
    <recommendedName>
        <fullName evidence="3">DNA topoisomerase</fullName>
        <ecNumber evidence="3">5.6.2.1</ecNumber>
    </recommendedName>
</protein>
<feature type="region of interest" description="Disordered" evidence="11">
    <location>
        <begin position="357"/>
        <end position="377"/>
    </location>
</feature>
<dbReference type="InterPro" id="IPR023405">
    <property type="entry name" value="Topo_IA_core_domain"/>
</dbReference>
<evidence type="ECO:0000256" key="9">
    <source>
        <dbReference type="ARBA" id="ARBA00023125"/>
    </source>
</evidence>
<dbReference type="PRINTS" id="PR00417">
    <property type="entry name" value="PRTPISMRASEI"/>
</dbReference>
<dbReference type="InterPro" id="IPR000380">
    <property type="entry name" value="Topo_IA"/>
</dbReference>
<dbReference type="EC" id="5.6.2.1" evidence="3"/>
<reference evidence="14 15" key="1">
    <citation type="journal article" date="2019" name="Nat. Microbiol.">
        <title>Expanding anaerobic alkane metabolism in the domain of Archaea.</title>
        <authorList>
            <person name="Wang Y."/>
            <person name="Wegener G."/>
            <person name="Hou J."/>
            <person name="Wang F."/>
            <person name="Xiao X."/>
        </authorList>
    </citation>
    <scope>NUCLEOTIDE SEQUENCE [LARGE SCALE GENOMIC DNA]</scope>
    <source>
        <strain evidence="14">WYZ-LMO10</strain>
    </source>
</reference>
<dbReference type="Pfam" id="PF01131">
    <property type="entry name" value="Topoisom_bac"/>
    <property type="match status" value="1"/>
</dbReference>
<dbReference type="PROSITE" id="PS00396">
    <property type="entry name" value="TOPO_IA_1"/>
    <property type="match status" value="1"/>
</dbReference>
<dbReference type="Gene3D" id="1.10.290.10">
    <property type="entry name" value="Topoisomerase I, domain 4"/>
    <property type="match status" value="1"/>
</dbReference>
<evidence type="ECO:0000256" key="11">
    <source>
        <dbReference type="SAM" id="MobiDB-lite"/>
    </source>
</evidence>
<evidence type="ECO:0000256" key="5">
    <source>
        <dbReference type="ARBA" id="ARBA00022737"/>
    </source>
</evidence>
<gene>
    <name evidence="14" type="primary">topA</name>
    <name evidence="14" type="ORF">DSO08_01000</name>
</gene>
<dbReference type="InterPro" id="IPR013497">
    <property type="entry name" value="Topo_IA_cen"/>
</dbReference>
<evidence type="ECO:0000256" key="7">
    <source>
        <dbReference type="ARBA" id="ARBA00022833"/>
    </source>
</evidence>
<evidence type="ECO:0000256" key="4">
    <source>
        <dbReference type="ARBA" id="ARBA00022723"/>
    </source>
</evidence>
<dbReference type="SMART" id="SM00493">
    <property type="entry name" value="TOPRIM"/>
    <property type="match status" value="1"/>
</dbReference>
<evidence type="ECO:0000256" key="3">
    <source>
        <dbReference type="ARBA" id="ARBA00012891"/>
    </source>
</evidence>
<keyword evidence="9" id="KW-0238">DNA-binding</keyword>
<evidence type="ECO:0000256" key="10">
    <source>
        <dbReference type="ARBA" id="ARBA00023235"/>
    </source>
</evidence>
<keyword evidence="4" id="KW-0479">Metal-binding</keyword>
<evidence type="ECO:0000256" key="2">
    <source>
        <dbReference type="ARBA" id="ARBA00009446"/>
    </source>
</evidence>
<dbReference type="Gene3D" id="2.70.20.10">
    <property type="entry name" value="Topoisomerase I, domain 3"/>
    <property type="match status" value="1"/>
</dbReference>
<dbReference type="InterPro" id="IPR034144">
    <property type="entry name" value="TOPRIM_TopoIII"/>
</dbReference>
<dbReference type="GO" id="GO:0003677">
    <property type="term" value="F:DNA binding"/>
    <property type="evidence" value="ECO:0007669"/>
    <property type="project" value="UniProtKB-KW"/>
</dbReference>
<dbReference type="GO" id="GO:0006265">
    <property type="term" value="P:DNA topological change"/>
    <property type="evidence" value="ECO:0007669"/>
    <property type="project" value="InterPro"/>
</dbReference>
<dbReference type="SMART" id="SM00437">
    <property type="entry name" value="TOP1Ac"/>
    <property type="match status" value="1"/>
</dbReference>
<dbReference type="Gene3D" id="1.10.460.10">
    <property type="entry name" value="Topoisomerase I, domain 2"/>
    <property type="match status" value="1"/>
</dbReference>
<dbReference type="AlphaFoldDB" id="A0A523BHC8"/>
<dbReference type="InterPro" id="IPR013824">
    <property type="entry name" value="Topo_IA_cen_sub1"/>
</dbReference>
<evidence type="ECO:0000313" key="14">
    <source>
        <dbReference type="EMBL" id="TDA39890.1"/>
    </source>
</evidence>
<dbReference type="GO" id="GO:0008270">
    <property type="term" value="F:zinc ion binding"/>
    <property type="evidence" value="ECO:0007669"/>
    <property type="project" value="UniProtKB-KW"/>
</dbReference>
<dbReference type="NCBIfam" id="TIGR01057">
    <property type="entry name" value="topA_arch"/>
    <property type="match status" value="1"/>
</dbReference>
<dbReference type="InterPro" id="IPR005739">
    <property type="entry name" value="TopoI_arch"/>
</dbReference>
<dbReference type="GO" id="GO:0003917">
    <property type="term" value="F:DNA topoisomerase type I (single strand cut, ATP-independent) activity"/>
    <property type="evidence" value="ECO:0007669"/>
    <property type="project" value="UniProtKB-EC"/>
</dbReference>
<dbReference type="PROSITE" id="PS50880">
    <property type="entry name" value="TOPRIM"/>
    <property type="match status" value="1"/>
</dbReference>
<dbReference type="Proteomes" id="UP000315399">
    <property type="component" value="Unassembled WGS sequence"/>
</dbReference>
<feature type="domain" description="Topo IA-type catalytic" evidence="13">
    <location>
        <begin position="153"/>
        <end position="569"/>
    </location>
</feature>
<dbReference type="PROSITE" id="PS52039">
    <property type="entry name" value="TOPO_IA_2"/>
    <property type="match status" value="1"/>
</dbReference>
<comment type="similarity">
    <text evidence="2">Belongs to the type IA topoisomerase family.</text>
</comment>
<comment type="caution">
    <text evidence="14">The sequence shown here is derived from an EMBL/GenBank/DDBJ whole genome shotgun (WGS) entry which is preliminary data.</text>
</comment>
<dbReference type="CDD" id="cd03362">
    <property type="entry name" value="TOPRIM_TopoIA_TopoIII"/>
    <property type="match status" value="1"/>
</dbReference>
<dbReference type="InterPro" id="IPR003601">
    <property type="entry name" value="Topo_IA_2"/>
</dbReference>
<keyword evidence="10 14" id="KW-0413">Isomerase</keyword>
<dbReference type="GO" id="GO:0006281">
    <property type="term" value="P:DNA repair"/>
    <property type="evidence" value="ECO:0007669"/>
    <property type="project" value="TreeGrafter"/>
</dbReference>
<feature type="domain" description="Toprim" evidence="12">
    <location>
        <begin position="3"/>
        <end position="136"/>
    </location>
</feature>